<dbReference type="GO" id="GO:0046872">
    <property type="term" value="F:metal ion binding"/>
    <property type="evidence" value="ECO:0007669"/>
    <property type="project" value="UniProtKB-KW"/>
</dbReference>
<accession>A0A3B1A507</accession>
<protein>
    <submittedName>
        <fullName evidence="3">GTP cyclohydrolase 1 type 2 homolog YbgI</fullName>
    </submittedName>
</protein>
<evidence type="ECO:0000256" key="1">
    <source>
        <dbReference type="ARBA" id="ARBA00006964"/>
    </source>
</evidence>
<evidence type="ECO:0000256" key="2">
    <source>
        <dbReference type="ARBA" id="ARBA00022723"/>
    </source>
</evidence>
<keyword evidence="2" id="KW-0479">Metal-binding</keyword>
<dbReference type="PANTHER" id="PTHR13799">
    <property type="entry name" value="NGG1 INTERACTING FACTOR 3"/>
    <property type="match status" value="1"/>
</dbReference>
<dbReference type="InterPro" id="IPR036069">
    <property type="entry name" value="DUF34/NIF3_sf"/>
</dbReference>
<proteinExistence type="inferred from homology"/>
<dbReference type="Gene3D" id="3.40.1390.30">
    <property type="entry name" value="NIF3 (NGG1p interacting factor 3)-like"/>
    <property type="match status" value="2"/>
</dbReference>
<organism evidence="3">
    <name type="scientific">hydrothermal vent metagenome</name>
    <dbReference type="NCBI Taxonomy" id="652676"/>
    <lineage>
        <taxon>unclassified sequences</taxon>
        <taxon>metagenomes</taxon>
        <taxon>ecological metagenomes</taxon>
    </lineage>
</organism>
<dbReference type="GO" id="GO:0005737">
    <property type="term" value="C:cytoplasm"/>
    <property type="evidence" value="ECO:0007669"/>
    <property type="project" value="TreeGrafter"/>
</dbReference>
<comment type="similarity">
    <text evidence="1">Belongs to the GTP cyclohydrolase I type 2/NIF3 family.</text>
</comment>
<keyword evidence="3" id="KW-0378">Hydrolase</keyword>
<gene>
    <name evidence="3" type="ORF">MNBD_GAMMA16-1083</name>
</gene>
<reference evidence="3" key="1">
    <citation type="submission" date="2018-06" db="EMBL/GenBank/DDBJ databases">
        <authorList>
            <person name="Zhirakovskaya E."/>
        </authorList>
    </citation>
    <scope>NUCLEOTIDE SEQUENCE</scope>
</reference>
<dbReference type="EMBL" id="UOFO01000151">
    <property type="protein sequence ID" value="VAW88814.1"/>
    <property type="molecule type" value="Genomic_DNA"/>
</dbReference>
<dbReference type="GO" id="GO:0016787">
    <property type="term" value="F:hydrolase activity"/>
    <property type="evidence" value="ECO:0007669"/>
    <property type="project" value="UniProtKB-KW"/>
</dbReference>
<dbReference type="NCBIfam" id="TIGR00486">
    <property type="entry name" value="YbgI_SA1388"/>
    <property type="match status" value="1"/>
</dbReference>
<dbReference type="Pfam" id="PF01784">
    <property type="entry name" value="DUF34_NIF3"/>
    <property type="match status" value="1"/>
</dbReference>
<dbReference type="PANTHER" id="PTHR13799:SF14">
    <property type="entry name" value="GTP CYCLOHYDROLASE 1 TYPE 2 HOMOLOG"/>
    <property type="match status" value="1"/>
</dbReference>
<evidence type="ECO:0000313" key="3">
    <source>
        <dbReference type="EMBL" id="VAW88814.1"/>
    </source>
</evidence>
<dbReference type="InterPro" id="IPR002678">
    <property type="entry name" value="DUF34/NIF3"/>
</dbReference>
<sequence>MVALIDLVRYSNAVLGVDEFRDYTPNGLQVEGAKDIELLVTGVTANLALLEVAVEMGAQAVMVHHGYFWKSEAASVVGMKRRRLKTLLENDISLLAYHLPLDAHEIWGNNAQLAKRNGWVVHGRFGTGKTPLGFYGELPRRIELQQFCQDVGRKLGRAVQLIDGGVSSEVKRLAWCSGAAQSYIEEAANLGVDLFLSGEISEQTVHVAREMGIHYVAAGHHATEKYGVSCFGAHLAEKFELRHQFIDIDCPV</sequence>
<dbReference type="AlphaFoldDB" id="A0A3B1A507"/>
<name>A0A3B1A507_9ZZZZ</name>
<dbReference type="SUPFAM" id="SSF102705">
    <property type="entry name" value="NIF3 (NGG1p interacting factor 3)-like"/>
    <property type="match status" value="1"/>
</dbReference>